<sequence length="40" mass="4763">MVIFFINNAFFLWRHYTGKRIRVFDGGISNFLQKGVRVLT</sequence>
<accession>A6P0Y6</accession>
<protein>
    <submittedName>
        <fullName evidence="1">Uncharacterized protein</fullName>
    </submittedName>
</protein>
<dbReference type="Proteomes" id="UP000003639">
    <property type="component" value="Unassembled WGS sequence"/>
</dbReference>
<name>A6P0Y6_9FIRM</name>
<dbReference type="STRING" id="411467.BACCAP_04153"/>
<evidence type="ECO:0000313" key="2">
    <source>
        <dbReference type="Proteomes" id="UP000003639"/>
    </source>
</evidence>
<reference evidence="1 2" key="1">
    <citation type="submission" date="2007-04" db="EMBL/GenBank/DDBJ databases">
        <authorList>
            <person name="Fulton L."/>
            <person name="Clifton S."/>
            <person name="Fulton B."/>
            <person name="Xu J."/>
            <person name="Minx P."/>
            <person name="Pepin K.H."/>
            <person name="Johnson M."/>
            <person name="Thiruvilangam P."/>
            <person name="Bhonagiri V."/>
            <person name="Nash W.E."/>
            <person name="Mardis E.R."/>
            <person name="Wilson R.K."/>
        </authorList>
    </citation>
    <scope>NUCLEOTIDE SEQUENCE [LARGE SCALE GENOMIC DNA]</scope>
    <source>
        <strain evidence="1 2">ATCC 29799</strain>
    </source>
</reference>
<dbReference type="EMBL" id="AAXG02000045">
    <property type="protein sequence ID" value="EDM98008.1"/>
    <property type="molecule type" value="Genomic_DNA"/>
</dbReference>
<proteinExistence type="predicted"/>
<comment type="caution">
    <text evidence="1">The sequence shown here is derived from an EMBL/GenBank/DDBJ whole genome shotgun (WGS) entry which is preliminary data.</text>
</comment>
<gene>
    <name evidence="1" type="ORF">BACCAP_04153</name>
</gene>
<organism evidence="1 2">
    <name type="scientific">Pseudoflavonifractor capillosus ATCC 29799</name>
    <dbReference type="NCBI Taxonomy" id="411467"/>
    <lineage>
        <taxon>Bacteria</taxon>
        <taxon>Bacillati</taxon>
        <taxon>Bacillota</taxon>
        <taxon>Clostridia</taxon>
        <taxon>Eubacteriales</taxon>
        <taxon>Oscillospiraceae</taxon>
        <taxon>Pseudoflavonifractor</taxon>
    </lineage>
</organism>
<dbReference type="AlphaFoldDB" id="A6P0Y6"/>
<reference evidence="1 2" key="2">
    <citation type="submission" date="2007-06" db="EMBL/GenBank/DDBJ databases">
        <title>Draft genome sequence of Pseudoflavonifractor capillosus ATCC 29799.</title>
        <authorList>
            <person name="Sudarsanam P."/>
            <person name="Ley R."/>
            <person name="Guruge J."/>
            <person name="Turnbaugh P.J."/>
            <person name="Mahowald M."/>
            <person name="Liep D."/>
            <person name="Gordon J."/>
        </authorList>
    </citation>
    <scope>NUCLEOTIDE SEQUENCE [LARGE SCALE GENOMIC DNA]</scope>
    <source>
        <strain evidence="1 2">ATCC 29799</strain>
    </source>
</reference>
<keyword evidence="2" id="KW-1185">Reference proteome</keyword>
<evidence type="ECO:0000313" key="1">
    <source>
        <dbReference type="EMBL" id="EDM98008.1"/>
    </source>
</evidence>